<evidence type="ECO:0000256" key="4">
    <source>
        <dbReference type="SAM" id="MobiDB-lite"/>
    </source>
</evidence>
<dbReference type="InterPro" id="IPR050768">
    <property type="entry name" value="UPF0353/GerABKA_families"/>
</dbReference>
<feature type="compositionally biased region" description="Low complexity" evidence="4">
    <location>
        <begin position="528"/>
        <end position="544"/>
    </location>
</feature>
<proteinExistence type="predicted"/>
<feature type="transmembrane region" description="Helical" evidence="5">
    <location>
        <begin position="6"/>
        <end position="25"/>
    </location>
</feature>
<dbReference type="Pfam" id="PF07719">
    <property type="entry name" value="TPR_2"/>
    <property type="match status" value="1"/>
</dbReference>
<gene>
    <name evidence="7" type="ORF">SIN8267_02869</name>
</gene>
<dbReference type="RefSeq" id="WP_237445410.1">
    <property type="nucleotide sequence ID" value="NZ_CAKLPX010000003.1"/>
</dbReference>
<keyword evidence="8" id="KW-1185">Reference proteome</keyword>
<accession>A0ABN8EJY1</accession>
<dbReference type="Gene3D" id="1.25.40.10">
    <property type="entry name" value="Tetratricopeptide repeat domain"/>
    <property type="match status" value="1"/>
</dbReference>
<feature type="region of interest" description="Disordered" evidence="4">
    <location>
        <begin position="450"/>
        <end position="634"/>
    </location>
</feature>
<dbReference type="InterPro" id="IPR036465">
    <property type="entry name" value="vWFA_dom_sf"/>
</dbReference>
<dbReference type="SUPFAM" id="SSF48452">
    <property type="entry name" value="TPR-like"/>
    <property type="match status" value="1"/>
</dbReference>
<keyword evidence="5" id="KW-0812">Transmembrane</keyword>
<reference evidence="7" key="1">
    <citation type="submission" date="2021-12" db="EMBL/GenBank/DDBJ databases">
        <authorList>
            <person name="Rodrigo-Torres L."/>
            <person name="Arahal R. D."/>
            <person name="Lucena T."/>
        </authorList>
    </citation>
    <scope>NUCLEOTIDE SEQUENCE</scope>
    <source>
        <strain evidence="7">CECT 8267</strain>
    </source>
</reference>
<dbReference type="EMBL" id="CAKLPX010000003">
    <property type="protein sequence ID" value="CAH0992733.1"/>
    <property type="molecule type" value="Genomic_DNA"/>
</dbReference>
<dbReference type="InterPro" id="IPR011990">
    <property type="entry name" value="TPR-like_helical_dom_sf"/>
</dbReference>
<name>A0ABN8EJY1_9GAMM</name>
<evidence type="ECO:0000313" key="7">
    <source>
        <dbReference type="EMBL" id="CAH0992733.1"/>
    </source>
</evidence>
<dbReference type="Proteomes" id="UP000838100">
    <property type="component" value="Unassembled WGS sequence"/>
</dbReference>
<protein>
    <recommendedName>
        <fullName evidence="6">VWFA domain-containing protein</fullName>
    </recommendedName>
</protein>
<keyword evidence="5" id="KW-1133">Transmembrane helix</keyword>
<dbReference type="InterPro" id="IPR019734">
    <property type="entry name" value="TPR_rpt"/>
</dbReference>
<dbReference type="PANTHER" id="PTHR22550:SF14">
    <property type="entry name" value="VWFA DOMAIN-CONTAINING PROTEIN"/>
    <property type="match status" value="1"/>
</dbReference>
<feature type="compositionally biased region" description="Low complexity" evidence="4">
    <location>
        <begin position="493"/>
        <end position="508"/>
    </location>
</feature>
<feature type="domain" description="VWFA" evidence="6">
    <location>
        <begin position="92"/>
        <end position="199"/>
    </location>
</feature>
<keyword evidence="5" id="KW-0472">Membrane</keyword>
<dbReference type="SMART" id="SM00028">
    <property type="entry name" value="TPR"/>
    <property type="match status" value="1"/>
</dbReference>
<feature type="transmembrane region" description="Helical" evidence="5">
    <location>
        <begin position="304"/>
        <end position="320"/>
    </location>
</feature>
<evidence type="ECO:0000256" key="3">
    <source>
        <dbReference type="PROSITE-ProRule" id="PRU00339"/>
    </source>
</evidence>
<dbReference type="SUPFAM" id="SSF53300">
    <property type="entry name" value="vWA-like"/>
    <property type="match status" value="1"/>
</dbReference>
<organism evidence="7 8">
    <name type="scientific">Sinobacterium norvegicum</name>
    <dbReference type="NCBI Taxonomy" id="1641715"/>
    <lineage>
        <taxon>Bacteria</taxon>
        <taxon>Pseudomonadati</taxon>
        <taxon>Pseudomonadota</taxon>
        <taxon>Gammaproteobacteria</taxon>
        <taxon>Cellvibrionales</taxon>
        <taxon>Spongiibacteraceae</taxon>
        <taxon>Sinobacterium</taxon>
    </lineage>
</organism>
<evidence type="ECO:0000259" key="6">
    <source>
        <dbReference type="Pfam" id="PF13519"/>
    </source>
</evidence>
<evidence type="ECO:0000256" key="2">
    <source>
        <dbReference type="ARBA" id="ARBA00022803"/>
    </source>
</evidence>
<feature type="compositionally biased region" description="Polar residues" evidence="4">
    <location>
        <begin position="509"/>
        <end position="518"/>
    </location>
</feature>
<dbReference type="PANTHER" id="PTHR22550">
    <property type="entry name" value="SPORE GERMINATION PROTEIN"/>
    <property type="match status" value="1"/>
</dbReference>
<sequence length="634" mass="70106">MADFHFLRPLWLLLIPLILWACWFFKQRQQLGDWRTVIDPLLLKAMLEKQATSKQPPWALLIAIAAVAATIAIAGPSWQKLPQPVERKQDALIIALDLTLSMYAEDVKPNRLTQAQYAVRDILKQRKEGLTALVAYSADAHTVSPLTDDTATIAAMVPALSPVIMPAYGNQPLSALKLSEQLLQGAGYTSGHIILLTDGVYSGDLKSINNWLAQRHLTLSVLSIGTQGAPIPLPDGGFLRDNKGAVAIAKVDQQRLKELASLGGGSFQKRGYDGQDIVKLLASDNKPQENSQQSLRQFDQYQDNGYWLIFIIIPIALLTFRRGWLLQLFLPLVGLLLISQPQPVMANSWDSLWQTADQQGQQALQNGDAEKAATLFEDPQWKGVAHYQNGDYAAAEESFSQPKNSNDYYNYGNALAQQQKLDQAGEAYKQALTLNPDNQLAAQAQAIIEQAKQEQQQGEGEKGENSEQQPSEQQQDGDQQNQGASDSRGGDDSNNPSPNSPSENSQQPGEDSQPGNNRQSLDDDDSHLQQQQQSEQNEQPSQQSAATDPQPGENADGEQQSQSVSEAVDDKASTDAPSEQASDANNQQLPPQDAATQQWLRQIPDEPSGLLRRKFEYQYQQNRRQQPADDELRW</sequence>
<feature type="repeat" description="TPR" evidence="3">
    <location>
        <begin position="405"/>
        <end position="438"/>
    </location>
</feature>
<evidence type="ECO:0000313" key="8">
    <source>
        <dbReference type="Proteomes" id="UP000838100"/>
    </source>
</evidence>
<dbReference type="InterPro" id="IPR013105">
    <property type="entry name" value="TPR_2"/>
</dbReference>
<keyword evidence="2 3" id="KW-0802">TPR repeat</keyword>
<keyword evidence="1" id="KW-0677">Repeat</keyword>
<comment type="caution">
    <text evidence="7">The sequence shown here is derived from an EMBL/GenBank/DDBJ whole genome shotgun (WGS) entry which is preliminary data.</text>
</comment>
<feature type="transmembrane region" description="Helical" evidence="5">
    <location>
        <begin position="58"/>
        <end position="78"/>
    </location>
</feature>
<evidence type="ECO:0000256" key="5">
    <source>
        <dbReference type="SAM" id="Phobius"/>
    </source>
</evidence>
<feature type="compositionally biased region" description="Low complexity" evidence="4">
    <location>
        <begin position="466"/>
        <end position="486"/>
    </location>
</feature>
<dbReference type="Gene3D" id="3.40.50.410">
    <property type="entry name" value="von Willebrand factor, type A domain"/>
    <property type="match status" value="1"/>
</dbReference>
<evidence type="ECO:0000256" key="1">
    <source>
        <dbReference type="ARBA" id="ARBA00022737"/>
    </source>
</evidence>
<dbReference type="PROSITE" id="PS50005">
    <property type="entry name" value="TPR"/>
    <property type="match status" value="1"/>
</dbReference>
<dbReference type="Pfam" id="PF13519">
    <property type="entry name" value="VWA_2"/>
    <property type="match status" value="1"/>
</dbReference>
<dbReference type="InterPro" id="IPR002035">
    <property type="entry name" value="VWF_A"/>
</dbReference>
<feature type="compositionally biased region" description="Polar residues" evidence="4">
    <location>
        <begin position="575"/>
        <end position="600"/>
    </location>
</feature>
<dbReference type="PROSITE" id="PS50293">
    <property type="entry name" value="TPR_REGION"/>
    <property type="match status" value="1"/>
</dbReference>